<dbReference type="EMBL" id="VFPA01000001">
    <property type="protein sequence ID" value="TQM14177.1"/>
    <property type="molecule type" value="Genomic_DNA"/>
</dbReference>
<dbReference type="AlphaFoldDB" id="A0A543DXX1"/>
<dbReference type="Proteomes" id="UP000315677">
    <property type="component" value="Unassembled WGS sequence"/>
</dbReference>
<dbReference type="InterPro" id="IPR007044">
    <property type="entry name" value="Cyclodeamin/CycHdrlase"/>
</dbReference>
<comment type="caution">
    <text evidence="2">The sequence shown here is derived from an EMBL/GenBank/DDBJ whole genome shotgun (WGS) entry which is preliminary data.</text>
</comment>
<dbReference type="GO" id="GO:0003824">
    <property type="term" value="F:catalytic activity"/>
    <property type="evidence" value="ECO:0007669"/>
    <property type="project" value="InterPro"/>
</dbReference>
<evidence type="ECO:0000313" key="2">
    <source>
        <dbReference type="EMBL" id="TQM14177.1"/>
    </source>
</evidence>
<name>A0A543DXX1_9PSEU</name>
<dbReference type="InterPro" id="IPR036178">
    <property type="entry name" value="Formintransfe-cycloase-like_sf"/>
</dbReference>
<dbReference type="SUPFAM" id="SSF101262">
    <property type="entry name" value="Methenyltetrahydrofolate cyclohydrolase-like"/>
    <property type="match status" value="1"/>
</dbReference>
<proteinExistence type="predicted"/>
<protein>
    <submittedName>
        <fullName evidence="2">Formiminotetrahydrofolate cyclodeaminase</fullName>
    </submittedName>
</protein>
<evidence type="ECO:0000259" key="1">
    <source>
        <dbReference type="Pfam" id="PF04961"/>
    </source>
</evidence>
<sequence length="192" mass="19020">MPDAASEPERSLLDLTVRELLDSVAARTPAPGGGGVAALVTAMAAGLTGMAARFGDGAVAARADELRAAAAPLADADAAAYGAFLAATRRPRDEPGRAEAVARARADTIAVPVVIADVAGEVAGLAADLVLNGNPNLRSDAAAAVHLAAGAAATAAELLAANVKGEQGAAERDRAREIAEAARVLTTQVGRE</sequence>
<reference evidence="2 3" key="1">
    <citation type="submission" date="2019-06" db="EMBL/GenBank/DDBJ databases">
        <title>Sequencing the genomes of 1000 actinobacteria strains.</title>
        <authorList>
            <person name="Klenk H.-P."/>
        </authorList>
    </citation>
    <scope>NUCLEOTIDE SEQUENCE [LARGE SCALE GENOMIC DNA]</scope>
    <source>
        <strain evidence="2 3">DSM 45301</strain>
    </source>
</reference>
<gene>
    <name evidence="2" type="ORF">FB558_0935</name>
</gene>
<accession>A0A543DXX1</accession>
<feature type="domain" description="Cyclodeaminase/cyclohydrolase" evidence="1">
    <location>
        <begin position="16"/>
        <end position="167"/>
    </location>
</feature>
<evidence type="ECO:0000313" key="3">
    <source>
        <dbReference type="Proteomes" id="UP000315677"/>
    </source>
</evidence>
<dbReference type="Gene3D" id="1.20.120.680">
    <property type="entry name" value="Formiminotetrahydrofolate cyclodeaminase monomer, up-and-down helical bundle"/>
    <property type="match status" value="1"/>
</dbReference>
<keyword evidence="3" id="KW-1185">Reference proteome</keyword>
<dbReference type="Pfam" id="PF04961">
    <property type="entry name" value="FTCD_C"/>
    <property type="match status" value="1"/>
</dbReference>
<organism evidence="2 3">
    <name type="scientific">Pseudonocardia kunmingensis</name>
    <dbReference type="NCBI Taxonomy" id="630975"/>
    <lineage>
        <taxon>Bacteria</taxon>
        <taxon>Bacillati</taxon>
        <taxon>Actinomycetota</taxon>
        <taxon>Actinomycetes</taxon>
        <taxon>Pseudonocardiales</taxon>
        <taxon>Pseudonocardiaceae</taxon>
        <taxon>Pseudonocardia</taxon>
    </lineage>
</organism>
<dbReference type="RefSeq" id="WP_170231187.1">
    <property type="nucleotide sequence ID" value="NZ_VFPA01000001.1"/>
</dbReference>